<feature type="coiled-coil region" evidence="3">
    <location>
        <begin position="186"/>
        <end position="213"/>
    </location>
</feature>
<dbReference type="EMBL" id="HBFR01027240">
    <property type="protein sequence ID" value="CAD8892468.1"/>
    <property type="molecule type" value="Transcribed_RNA"/>
</dbReference>
<dbReference type="InterPro" id="IPR016024">
    <property type="entry name" value="ARM-type_fold"/>
</dbReference>
<evidence type="ECO:0000313" key="4">
    <source>
        <dbReference type="EMBL" id="CAD8892467.1"/>
    </source>
</evidence>
<evidence type="ECO:0000313" key="5">
    <source>
        <dbReference type="EMBL" id="CAD8892468.1"/>
    </source>
</evidence>
<accession>A0A6U5IQR8</accession>
<evidence type="ECO:0000256" key="1">
    <source>
        <dbReference type="ARBA" id="ARBA00005462"/>
    </source>
</evidence>
<dbReference type="AlphaFoldDB" id="A0A6U5IQR8"/>
<organism evidence="4">
    <name type="scientific">Corethron hystrix</name>
    <dbReference type="NCBI Taxonomy" id="216773"/>
    <lineage>
        <taxon>Eukaryota</taxon>
        <taxon>Sar</taxon>
        <taxon>Stramenopiles</taxon>
        <taxon>Ochrophyta</taxon>
        <taxon>Bacillariophyta</taxon>
        <taxon>Coscinodiscophyceae</taxon>
        <taxon>Corethrophycidae</taxon>
        <taxon>Corethrales</taxon>
        <taxon>Corethraceae</taxon>
        <taxon>Corethron</taxon>
    </lineage>
</organism>
<dbReference type="EMBL" id="HBFR01027239">
    <property type="protein sequence ID" value="CAD8892467.1"/>
    <property type="molecule type" value="Transcribed_RNA"/>
</dbReference>
<dbReference type="SUPFAM" id="SSF48371">
    <property type="entry name" value="ARM repeat"/>
    <property type="match status" value="1"/>
</dbReference>
<dbReference type="InterPro" id="IPR045156">
    <property type="entry name" value="Vac8"/>
</dbReference>
<dbReference type="Gene3D" id="1.25.10.10">
    <property type="entry name" value="Leucine-rich Repeat Variant"/>
    <property type="match status" value="2"/>
</dbReference>
<keyword evidence="3" id="KW-0175">Coiled coil</keyword>
<sequence length="554" mass="62123">MVSNIVRWASPKRGQKSQAKEVISDINKAVSCNDTSNAINSACKRFSHGNEEIHDVEIDKGAATALYKQLVLVMHQKNERIHELEKIVHALSMVYRCSLLKRAYSVNDIGEDLITILFQVIVETDPTEDSKTLEHATRTIRLLSQADPLRVSIMGHDDFADVFLYVLNRVPKELARVEAMYTIASLTFNTENMERLRNNAELLEAVVNAAARAGENDELKKWAAATLWNLACLPNNKMSLPTTPRLLDALIELSQQSVCTFTTGFAVAALRQLTLETENQILIASFADGIFIEILGDIVTRDDIDGDTRIKAMRCFKNIITSETSDLVMNMHPAVLSILTEMCVNDHEVDIRSNALDAVKEIINCGIVDEVPYYRDILMCMNTLIRSKSPIPRTAAISALNRHCEIIENQPDIIHYPGQLEALAALLIQEIADERDDGNDSHVEEVVDIRVKEKNAVLDIFLKLVTSEENREEIAKTNILLTALSLLLPGDRDEYREVYDSKNSSIFQLVMTLASDPASQEYIAKHDALMTCIMKLARTDDYVKQIFASLAMVM</sequence>
<dbReference type="GO" id="GO:0071562">
    <property type="term" value="P:nucleus-vacuole junction assembly"/>
    <property type="evidence" value="ECO:0007669"/>
    <property type="project" value="InterPro"/>
</dbReference>
<proteinExistence type="inferred from homology"/>
<dbReference type="PANTHER" id="PTHR47249">
    <property type="entry name" value="VACUOLAR PROTEIN 8"/>
    <property type="match status" value="1"/>
</dbReference>
<dbReference type="GO" id="GO:0043495">
    <property type="term" value="F:protein-membrane adaptor activity"/>
    <property type="evidence" value="ECO:0007669"/>
    <property type="project" value="InterPro"/>
</dbReference>
<protein>
    <submittedName>
        <fullName evidence="4">Uncharacterized protein</fullName>
    </submittedName>
</protein>
<dbReference type="InterPro" id="IPR011989">
    <property type="entry name" value="ARM-like"/>
</dbReference>
<evidence type="ECO:0000256" key="3">
    <source>
        <dbReference type="SAM" id="Coils"/>
    </source>
</evidence>
<gene>
    <name evidence="4" type="ORF">CHYS00102_LOCUS19675</name>
    <name evidence="5" type="ORF">CHYS00102_LOCUS19676</name>
</gene>
<evidence type="ECO:0000256" key="2">
    <source>
        <dbReference type="ARBA" id="ARBA00022737"/>
    </source>
</evidence>
<comment type="similarity">
    <text evidence="1">Belongs to the beta-catenin family.</text>
</comment>
<reference evidence="4" key="1">
    <citation type="submission" date="2021-01" db="EMBL/GenBank/DDBJ databases">
        <authorList>
            <person name="Corre E."/>
            <person name="Pelletier E."/>
            <person name="Niang G."/>
            <person name="Scheremetjew M."/>
            <person name="Finn R."/>
            <person name="Kale V."/>
            <person name="Holt S."/>
            <person name="Cochrane G."/>
            <person name="Meng A."/>
            <person name="Brown T."/>
            <person name="Cohen L."/>
        </authorList>
    </citation>
    <scope>NUCLEOTIDE SEQUENCE</scope>
    <source>
        <strain evidence="4">308</strain>
    </source>
</reference>
<dbReference type="PANTHER" id="PTHR47249:SF1">
    <property type="entry name" value="VACUOLAR PROTEIN 8"/>
    <property type="match status" value="1"/>
</dbReference>
<keyword evidence="2" id="KW-0677">Repeat</keyword>
<name>A0A6U5IQR8_9STRA</name>